<gene>
    <name evidence="3" type="ORF">QR680_013204</name>
</gene>
<feature type="compositionally biased region" description="Basic and acidic residues" evidence="2">
    <location>
        <begin position="667"/>
        <end position="677"/>
    </location>
</feature>
<feature type="compositionally biased region" description="Basic and acidic residues" evidence="2">
    <location>
        <begin position="646"/>
        <end position="660"/>
    </location>
</feature>
<organism evidence="3 4">
    <name type="scientific">Steinernema hermaphroditum</name>
    <dbReference type="NCBI Taxonomy" id="289476"/>
    <lineage>
        <taxon>Eukaryota</taxon>
        <taxon>Metazoa</taxon>
        <taxon>Ecdysozoa</taxon>
        <taxon>Nematoda</taxon>
        <taxon>Chromadorea</taxon>
        <taxon>Rhabditida</taxon>
        <taxon>Tylenchina</taxon>
        <taxon>Panagrolaimomorpha</taxon>
        <taxon>Strongyloidoidea</taxon>
        <taxon>Steinernematidae</taxon>
        <taxon>Steinernema</taxon>
    </lineage>
</organism>
<feature type="compositionally biased region" description="Acidic residues" evidence="2">
    <location>
        <begin position="728"/>
        <end position="762"/>
    </location>
</feature>
<comment type="caution">
    <text evidence="3">The sequence shown here is derived from an EMBL/GenBank/DDBJ whole genome shotgun (WGS) entry which is preliminary data.</text>
</comment>
<dbReference type="PANTHER" id="PTHR18898:SF2">
    <property type="entry name" value="NUCLEOPROTEIN TPR"/>
    <property type="match status" value="1"/>
</dbReference>
<dbReference type="PANTHER" id="PTHR18898">
    <property type="entry name" value="NUCLEOPROTEIN TPR-RELATED"/>
    <property type="match status" value="1"/>
</dbReference>
<accession>A0AA39I699</accession>
<dbReference type="GO" id="GO:0005643">
    <property type="term" value="C:nuclear pore"/>
    <property type="evidence" value="ECO:0007669"/>
    <property type="project" value="TreeGrafter"/>
</dbReference>
<keyword evidence="1" id="KW-0175">Coiled coil</keyword>
<feature type="compositionally biased region" description="Acidic residues" evidence="2">
    <location>
        <begin position="709"/>
        <end position="721"/>
    </location>
</feature>
<name>A0AA39I699_9BILA</name>
<evidence type="ECO:0000256" key="1">
    <source>
        <dbReference type="SAM" id="Coils"/>
    </source>
</evidence>
<feature type="coiled-coil region" evidence="1">
    <location>
        <begin position="33"/>
        <end position="67"/>
    </location>
</feature>
<dbReference type="AlphaFoldDB" id="A0AA39I699"/>
<sequence length="762" mass="89024">MDVLIKEVSDRDSKIALLRIELSGLESKYEAERLTLLRERDDASAKVEALEAQIEMMQNEIIEMAGKLKEAYSQRSQYLTDFDLEIQAKDRIINNLREQEEQTAHENILLREENQKNEYLINECKTALLASENQISTDRQRFRDFLEEREKRISELEAELASANQLLKAADSEASERDIAEISQSAAVAARLVRGNVSLTGIYHEHTQALSKIERLTEENKRLDNYIKEIAQEFEEKVPQFMQQQETLQKSEEVIGEQRSRLEAFNEERRQLAKEREALEQELTYAKTRLETAQVGYKEQQNQVKFLTYLMEKGQPGNIEAEDVEDNLLFRNIEQLHLVNVQLREKVQEMYKGLENSTENARKIEAQKYRELASNYEKQLQFQGNEMNSKDSHIAQLQEQLAAYKALINQQHIRVPVERAPENTLNFHEVQAEKEKIANAYQSLQERFALYREERVKADQLNDERLQQQIDLIAELRANKAKLETEITSVQINAQAAGKQVLQTDKDLLMVRERFEKMRTEKQLLDQKVEQLTKSLTEAEEEVLRQRSTAQILQSQLEKERVNNIKLETELNVRKGSQGIIERLTKVVNEMDIRLKTSELERSIDGEKINALEAKIEEMRSQGNPTIEEVRDAEVVNTELVVYDESEVKKEEVEELPVEKEVDEEKELEKELHPQEEEVHEENEPGEEEEEGELHDEEDMEEEVRYLDEEGEVNDEDDMEEEQRYLDEETELDEEGELNDDEEEEMDEEAIGLEGEGMEEEV</sequence>
<feature type="coiled-coil region" evidence="1">
    <location>
        <begin position="366"/>
        <end position="601"/>
    </location>
</feature>
<keyword evidence="4" id="KW-1185">Reference proteome</keyword>
<proteinExistence type="predicted"/>
<dbReference type="Proteomes" id="UP001175271">
    <property type="component" value="Unassembled WGS sequence"/>
</dbReference>
<evidence type="ECO:0008006" key="5">
    <source>
        <dbReference type="Google" id="ProtNLM"/>
    </source>
</evidence>
<dbReference type="GO" id="GO:0017056">
    <property type="term" value="F:structural constituent of nuclear pore"/>
    <property type="evidence" value="ECO:0007669"/>
    <property type="project" value="TreeGrafter"/>
</dbReference>
<feature type="region of interest" description="Disordered" evidence="2">
    <location>
        <begin position="645"/>
        <end position="762"/>
    </location>
</feature>
<feature type="compositionally biased region" description="Acidic residues" evidence="2">
    <location>
        <begin position="678"/>
        <end position="702"/>
    </location>
</feature>
<protein>
    <recommendedName>
        <fullName evidence="5">Nucleoprotein TPR</fullName>
    </recommendedName>
</protein>
<evidence type="ECO:0000313" key="4">
    <source>
        <dbReference type="Proteomes" id="UP001175271"/>
    </source>
</evidence>
<dbReference type="GO" id="GO:1901673">
    <property type="term" value="P:regulation of mitotic spindle assembly"/>
    <property type="evidence" value="ECO:0007669"/>
    <property type="project" value="TreeGrafter"/>
</dbReference>
<dbReference type="EMBL" id="JAUCMV010000002">
    <property type="protein sequence ID" value="KAK0417776.1"/>
    <property type="molecule type" value="Genomic_DNA"/>
</dbReference>
<evidence type="ECO:0000313" key="3">
    <source>
        <dbReference type="EMBL" id="KAK0417776.1"/>
    </source>
</evidence>
<evidence type="ECO:0000256" key="2">
    <source>
        <dbReference type="SAM" id="MobiDB-lite"/>
    </source>
</evidence>
<feature type="coiled-coil region" evidence="1">
    <location>
        <begin position="139"/>
        <end position="173"/>
    </location>
</feature>
<reference evidence="3" key="1">
    <citation type="submission" date="2023-06" db="EMBL/GenBank/DDBJ databases">
        <title>Genomic analysis of the entomopathogenic nematode Steinernema hermaphroditum.</title>
        <authorList>
            <person name="Schwarz E.M."/>
            <person name="Heppert J.K."/>
            <person name="Baniya A."/>
            <person name="Schwartz H.T."/>
            <person name="Tan C.-H."/>
            <person name="Antoshechkin I."/>
            <person name="Sternberg P.W."/>
            <person name="Goodrich-Blair H."/>
            <person name="Dillman A.R."/>
        </authorList>
    </citation>
    <scope>NUCLEOTIDE SEQUENCE</scope>
    <source>
        <strain evidence="3">PS9179</strain>
        <tissue evidence="3">Whole animal</tissue>
    </source>
</reference>
<feature type="coiled-coil region" evidence="1">
    <location>
        <begin position="213"/>
        <end position="289"/>
    </location>
</feature>
<dbReference type="GO" id="GO:0006406">
    <property type="term" value="P:mRNA export from nucleus"/>
    <property type="evidence" value="ECO:0007669"/>
    <property type="project" value="TreeGrafter"/>
</dbReference>